<protein>
    <submittedName>
        <fullName evidence="1">Uncharacterized protein</fullName>
    </submittedName>
</protein>
<comment type="caution">
    <text evidence="1">The sequence shown here is derived from an EMBL/GenBank/DDBJ whole genome shotgun (WGS) entry which is preliminary data.</text>
</comment>
<dbReference type="EMBL" id="BFAY01000007">
    <property type="protein sequence ID" value="GBF38478.1"/>
    <property type="molecule type" value="Genomic_DNA"/>
</dbReference>
<dbReference type="AlphaFoldDB" id="A0A2P2D1F6"/>
<evidence type="ECO:0000313" key="1">
    <source>
        <dbReference type="EMBL" id="GBF38478.1"/>
    </source>
</evidence>
<organism evidence="1 2">
    <name type="scientific">Leptospira johnsonii</name>
    <dbReference type="NCBI Taxonomy" id="1917820"/>
    <lineage>
        <taxon>Bacteria</taxon>
        <taxon>Pseudomonadati</taxon>
        <taxon>Spirochaetota</taxon>
        <taxon>Spirochaetia</taxon>
        <taxon>Leptospirales</taxon>
        <taxon>Leptospiraceae</taxon>
        <taxon>Leptospira</taxon>
    </lineage>
</organism>
<accession>A0A2P2D1F6</accession>
<keyword evidence="2" id="KW-1185">Reference proteome</keyword>
<sequence length="217" mass="24645">MKQYFRIMLGRKSIYADQCIREGFIGCDFDIYEDLTSKLPENWKEFNRKYIPVYLQANPEKGKVSAGLACGALYTIAKGIQIGDIVLSPNGFGGYAIGEVTENYWYESGAILPHRRKVHWYQRVIDRREMSQELRNSSGSIGTVSDVSRYASEIESFLVGPKLPTLYSTDETVEDPNVFALEKHLEDFLVANWGQTELGKKYDIFEEEVSLLASNIG</sequence>
<name>A0A2P2D1F6_9LEPT</name>
<reference evidence="1 2" key="1">
    <citation type="submission" date="2018-02" db="EMBL/GenBank/DDBJ databases">
        <title>Novel Leptospira species isolated from soil and water in Japan.</title>
        <authorList>
            <person name="Nakao R."/>
            <person name="Masuzawa T."/>
        </authorList>
    </citation>
    <scope>NUCLEOTIDE SEQUENCE [LARGE SCALE GENOMIC DNA]</scope>
    <source>
        <strain evidence="1 2">E8</strain>
    </source>
</reference>
<dbReference type="Proteomes" id="UP000245076">
    <property type="component" value="Unassembled WGS sequence"/>
</dbReference>
<evidence type="ECO:0000313" key="2">
    <source>
        <dbReference type="Proteomes" id="UP000245076"/>
    </source>
</evidence>
<gene>
    <name evidence="1" type="ORF">LPTSP1_14710</name>
</gene>
<proteinExistence type="predicted"/>
<dbReference type="RefSeq" id="WP_217350167.1">
    <property type="nucleotide sequence ID" value="NZ_BFAY01000007.1"/>
</dbReference>